<keyword evidence="2" id="KW-1185">Reference proteome</keyword>
<reference evidence="1 2" key="1">
    <citation type="submission" date="2022-01" db="EMBL/GenBank/DDBJ databases">
        <title>Collection of gut derived symbiotic bacterial strains cultured from healthy donors.</title>
        <authorList>
            <person name="Lin H."/>
            <person name="Kohout C."/>
            <person name="Waligurski E."/>
            <person name="Pamer E.G."/>
        </authorList>
    </citation>
    <scope>NUCLEOTIDE SEQUENCE [LARGE SCALE GENOMIC DNA]</scope>
    <source>
        <strain evidence="1 2">DFI.3.7</strain>
    </source>
</reference>
<dbReference type="RefSeq" id="WP_238074783.1">
    <property type="nucleotide sequence ID" value="NZ_JAKNJB010000032.1"/>
</dbReference>
<dbReference type="Gene3D" id="3.30.70.240">
    <property type="match status" value="1"/>
</dbReference>
<name>A0ABS9MD25_9FIRM</name>
<dbReference type="EMBL" id="JAKNJB010000032">
    <property type="protein sequence ID" value="MCG4528366.1"/>
    <property type="molecule type" value="Genomic_DNA"/>
</dbReference>
<comment type="caution">
    <text evidence="1">The sequence shown here is derived from an EMBL/GenBank/DDBJ whole genome shotgun (WGS) entry which is preliminary data.</text>
</comment>
<proteinExistence type="predicted"/>
<organism evidence="1 2">
    <name type="scientific">Intestinimonas massiliensis</name>
    <name type="common">ex Afouda et al. 2020</name>
    <dbReference type="NCBI Taxonomy" id="1673721"/>
    <lineage>
        <taxon>Bacteria</taxon>
        <taxon>Bacillati</taxon>
        <taxon>Bacillota</taxon>
        <taxon>Clostridia</taxon>
        <taxon>Eubacteriales</taxon>
        <taxon>Intestinimonas</taxon>
    </lineage>
</organism>
<dbReference type="Proteomes" id="UP001200313">
    <property type="component" value="Unassembled WGS sequence"/>
</dbReference>
<protein>
    <submittedName>
        <fullName evidence="1">Uncharacterized protein</fullName>
    </submittedName>
</protein>
<evidence type="ECO:0000313" key="2">
    <source>
        <dbReference type="Proteomes" id="UP001200313"/>
    </source>
</evidence>
<evidence type="ECO:0000313" key="1">
    <source>
        <dbReference type="EMBL" id="MCG4528366.1"/>
    </source>
</evidence>
<gene>
    <name evidence="1" type="ORF">L0P79_15015</name>
</gene>
<dbReference type="NCBIfam" id="NF041506">
    <property type="entry name" value="VapD"/>
    <property type="match status" value="1"/>
</dbReference>
<sequence length="111" mass="13287">MARKEAKRFKALYFDLRIKDLEEHYSKTRPKGAYELIKKFLTKRNFSHEQYSGYHSRYKTTDLEIFDLIHDMSDTFPWLQHCVNHFEVTNVGTNHDLMGLFVEEVEDPVSL</sequence>
<dbReference type="InterPro" id="IPR048135">
    <property type="entry name" value="VapD-like"/>
</dbReference>
<accession>A0ABS9MD25</accession>